<evidence type="ECO:0000313" key="3">
    <source>
        <dbReference type="Proteomes" id="UP000075613"/>
    </source>
</evidence>
<name>A0A149PH18_9BURK</name>
<feature type="chain" id="PRO_5007551249" description="Spondin domain-containing protein" evidence="1">
    <location>
        <begin position="30"/>
        <end position="218"/>
    </location>
</feature>
<gene>
    <name evidence="2" type="ORF">CI15_27560</name>
</gene>
<sequence length="218" mass="23143">MRLSRSAVAFASSLVALALSLYTGLYAQAGSSPTVGRIAPIFSQLVYFQAPANFVSVFENTHGDRYIHEWVLPGESVSNWTQMLTVTGAQDVSAKHPDATPKSFASGIAGGFQRACPSSFAAKGIYEGQLNARDAFIMVVSCGNAAASAGHSETAAIAVVKGEKDFYTLQWSQRGDATPTPMDIDVNIWAGRMKGLMPLKLCPIVPGEQPPYPSCVGH</sequence>
<evidence type="ECO:0000256" key="1">
    <source>
        <dbReference type="SAM" id="SignalP"/>
    </source>
</evidence>
<keyword evidence="3" id="KW-1185">Reference proteome</keyword>
<dbReference type="OrthoDB" id="8564128at2"/>
<protein>
    <recommendedName>
        <fullName evidence="4">Spondin domain-containing protein</fullName>
    </recommendedName>
</protein>
<evidence type="ECO:0000313" key="2">
    <source>
        <dbReference type="EMBL" id="KXU84330.1"/>
    </source>
</evidence>
<reference evidence="2 3" key="1">
    <citation type="journal article" date="2015" name="Int. J. Syst. Evol. Microbiol.">
        <title>Burkholderia monticola sp. nov., isolated from mountain soil.</title>
        <authorList>
            <person name="Baek I."/>
            <person name="Seo B."/>
            <person name="Lee I."/>
            <person name="Yi H."/>
            <person name="Chun J."/>
        </authorList>
    </citation>
    <scope>NUCLEOTIDE SEQUENCE [LARGE SCALE GENOMIC DNA]</scope>
    <source>
        <strain evidence="2 3">JC2948</strain>
    </source>
</reference>
<evidence type="ECO:0008006" key="4">
    <source>
        <dbReference type="Google" id="ProtNLM"/>
    </source>
</evidence>
<keyword evidence="1" id="KW-0732">Signal</keyword>
<dbReference type="EMBL" id="LRBG01000037">
    <property type="protein sequence ID" value="KXU84330.1"/>
    <property type="molecule type" value="Genomic_DNA"/>
</dbReference>
<dbReference type="AlphaFoldDB" id="A0A149PH18"/>
<accession>A0A149PH18</accession>
<proteinExistence type="predicted"/>
<feature type="signal peptide" evidence="1">
    <location>
        <begin position="1"/>
        <end position="29"/>
    </location>
</feature>
<organism evidence="2 3">
    <name type="scientific">Paraburkholderia monticola</name>
    <dbReference type="NCBI Taxonomy" id="1399968"/>
    <lineage>
        <taxon>Bacteria</taxon>
        <taxon>Pseudomonadati</taxon>
        <taxon>Pseudomonadota</taxon>
        <taxon>Betaproteobacteria</taxon>
        <taxon>Burkholderiales</taxon>
        <taxon>Burkholderiaceae</taxon>
        <taxon>Paraburkholderia</taxon>
    </lineage>
</organism>
<dbReference type="STRING" id="1399968.CI15_27560"/>
<comment type="caution">
    <text evidence="2">The sequence shown here is derived from an EMBL/GenBank/DDBJ whole genome shotgun (WGS) entry which is preliminary data.</text>
</comment>
<dbReference type="Proteomes" id="UP000075613">
    <property type="component" value="Unassembled WGS sequence"/>
</dbReference>